<comment type="similarity">
    <text evidence="6">Belongs to the dicarboxylate/amino acid:cation symporter (DAACS) (TC 2.A.23) family.</text>
</comment>
<dbReference type="OrthoDB" id="5877963at2759"/>
<accession>A0A210QP84</accession>
<feature type="region of interest" description="Disordered" evidence="7">
    <location>
        <begin position="1"/>
        <end position="21"/>
    </location>
</feature>
<dbReference type="Proteomes" id="UP000242188">
    <property type="component" value="Unassembled WGS sequence"/>
</dbReference>
<keyword evidence="6" id="KW-0769">Symport</keyword>
<feature type="transmembrane region" description="Helical" evidence="6">
    <location>
        <begin position="367"/>
        <end position="383"/>
    </location>
</feature>
<evidence type="ECO:0000313" key="8">
    <source>
        <dbReference type="EMBL" id="OWF50546.1"/>
    </source>
</evidence>
<keyword evidence="2 6" id="KW-0813">Transport</keyword>
<keyword evidence="4 6" id="KW-1133">Transmembrane helix</keyword>
<comment type="caution">
    <text evidence="8">The sequence shown here is derived from an EMBL/GenBank/DDBJ whole genome shotgun (WGS) entry which is preliminary data.</text>
</comment>
<comment type="subcellular location">
    <subcellularLocation>
        <location evidence="1 6">Membrane</location>
        <topology evidence="1 6">Multi-pass membrane protein</topology>
    </subcellularLocation>
</comment>
<evidence type="ECO:0000256" key="3">
    <source>
        <dbReference type="ARBA" id="ARBA00022692"/>
    </source>
</evidence>
<name>A0A210QP84_MIZYE</name>
<dbReference type="PANTHER" id="PTHR11958:SF99">
    <property type="entry name" value="SODIUM-DEPENDENT EXCITATORY AMINO ACID TRANSPORTER GLT-6-RELATED"/>
    <property type="match status" value="1"/>
</dbReference>
<dbReference type="GO" id="GO:0005886">
    <property type="term" value="C:plasma membrane"/>
    <property type="evidence" value="ECO:0007669"/>
    <property type="project" value="TreeGrafter"/>
</dbReference>
<evidence type="ECO:0000256" key="5">
    <source>
        <dbReference type="ARBA" id="ARBA00023136"/>
    </source>
</evidence>
<feature type="transmembrane region" description="Helical" evidence="6">
    <location>
        <begin position="105"/>
        <end position="129"/>
    </location>
</feature>
<dbReference type="GO" id="GO:0005313">
    <property type="term" value="F:L-glutamate transmembrane transporter activity"/>
    <property type="evidence" value="ECO:0007669"/>
    <property type="project" value="TreeGrafter"/>
</dbReference>
<evidence type="ECO:0000256" key="6">
    <source>
        <dbReference type="RuleBase" id="RU361216"/>
    </source>
</evidence>
<dbReference type="SUPFAM" id="SSF118215">
    <property type="entry name" value="Proton glutamate symport protein"/>
    <property type="match status" value="1"/>
</dbReference>
<dbReference type="PRINTS" id="PR00173">
    <property type="entry name" value="EDTRNSPORT"/>
</dbReference>
<dbReference type="InterPro" id="IPR001991">
    <property type="entry name" value="Na-dicarboxylate_symporter"/>
</dbReference>
<gene>
    <name evidence="8" type="ORF">KP79_PYT18261</name>
</gene>
<evidence type="ECO:0000256" key="4">
    <source>
        <dbReference type="ARBA" id="ARBA00022989"/>
    </source>
</evidence>
<evidence type="ECO:0000256" key="1">
    <source>
        <dbReference type="ARBA" id="ARBA00004141"/>
    </source>
</evidence>
<dbReference type="InterPro" id="IPR036458">
    <property type="entry name" value="Na:dicarbo_symporter_sf"/>
</dbReference>
<feature type="transmembrane region" description="Helical" evidence="6">
    <location>
        <begin position="276"/>
        <end position="303"/>
    </location>
</feature>
<keyword evidence="9" id="KW-1185">Reference proteome</keyword>
<keyword evidence="3 6" id="KW-0812">Transmembrane</keyword>
<feature type="transmembrane region" description="Helical" evidence="6">
    <location>
        <begin position="29"/>
        <end position="51"/>
    </location>
</feature>
<organism evidence="8 9">
    <name type="scientific">Mizuhopecten yessoensis</name>
    <name type="common">Japanese scallop</name>
    <name type="synonym">Patinopecten yessoensis</name>
    <dbReference type="NCBI Taxonomy" id="6573"/>
    <lineage>
        <taxon>Eukaryota</taxon>
        <taxon>Metazoa</taxon>
        <taxon>Spiralia</taxon>
        <taxon>Lophotrochozoa</taxon>
        <taxon>Mollusca</taxon>
        <taxon>Bivalvia</taxon>
        <taxon>Autobranchia</taxon>
        <taxon>Pteriomorphia</taxon>
        <taxon>Pectinida</taxon>
        <taxon>Pectinoidea</taxon>
        <taxon>Pectinidae</taxon>
        <taxon>Mizuhopecten</taxon>
    </lineage>
</organism>
<evidence type="ECO:0000256" key="2">
    <source>
        <dbReference type="ARBA" id="ARBA00022448"/>
    </source>
</evidence>
<dbReference type="Gene3D" id="1.10.3860.10">
    <property type="entry name" value="Sodium:dicarboxylate symporter"/>
    <property type="match status" value="1"/>
</dbReference>
<evidence type="ECO:0000313" key="9">
    <source>
        <dbReference type="Proteomes" id="UP000242188"/>
    </source>
</evidence>
<dbReference type="GO" id="GO:0015175">
    <property type="term" value="F:neutral L-amino acid transmembrane transporter activity"/>
    <property type="evidence" value="ECO:0007669"/>
    <property type="project" value="TreeGrafter"/>
</dbReference>
<dbReference type="GO" id="GO:0015501">
    <property type="term" value="F:glutamate:sodium symporter activity"/>
    <property type="evidence" value="ECO:0007669"/>
    <property type="project" value="TreeGrafter"/>
</dbReference>
<sequence length="497" mass="53854">MINDKCESVSGGQEDIDPTERAPGSCKRLASHALVIAVCGGVVIGFGLGFALRQTHLSEDAMMWTGLPGEIFMRMLKVTILPVIVCSIIHGTATMDPRSHGRVSLLTLGFVFLANTVGSLTGILCYFIVRPSEGLVVEDVTQYTSVSTDIQPQDMFADLIRNIFPDNILTACFQKTQTRYDLISEFNSTNTRLSRSIGTAAGTNVLGVLFMSAVIGTASSTLGEKGKIVVDFFEAFSAIFIKMLTWFMWSTPVGVASLIAVSVARVVDIEDTFSSLGLLVVAFLTGIIFHQLVLYPVLLLTIFRMNPLYFYLKSAKAWMAVFGPPSSAIGIPEILRLCEEDFTVDKRVSRFVVPFGATESRIGSTHFIALSVLFLAGVQGVSLNPLQVFTIWILCSMSSLAVPAVPSASLVVVLIILTSVNVDSGAMGILFTLEWFTDRLRTTSNSMANIICTMTVDKLCKGKLEVVPTDKTQQPNVDSCDSDSDTDGTKSVLLKII</sequence>
<proteinExistence type="inferred from homology"/>
<reference evidence="8 9" key="1">
    <citation type="journal article" date="2017" name="Nat. Ecol. Evol.">
        <title>Scallop genome provides insights into evolution of bilaterian karyotype and development.</title>
        <authorList>
            <person name="Wang S."/>
            <person name="Zhang J."/>
            <person name="Jiao W."/>
            <person name="Li J."/>
            <person name="Xun X."/>
            <person name="Sun Y."/>
            <person name="Guo X."/>
            <person name="Huan P."/>
            <person name="Dong B."/>
            <person name="Zhang L."/>
            <person name="Hu X."/>
            <person name="Sun X."/>
            <person name="Wang J."/>
            <person name="Zhao C."/>
            <person name="Wang Y."/>
            <person name="Wang D."/>
            <person name="Huang X."/>
            <person name="Wang R."/>
            <person name="Lv J."/>
            <person name="Li Y."/>
            <person name="Zhang Z."/>
            <person name="Liu B."/>
            <person name="Lu W."/>
            <person name="Hui Y."/>
            <person name="Liang J."/>
            <person name="Zhou Z."/>
            <person name="Hou R."/>
            <person name="Li X."/>
            <person name="Liu Y."/>
            <person name="Li H."/>
            <person name="Ning X."/>
            <person name="Lin Y."/>
            <person name="Zhao L."/>
            <person name="Xing Q."/>
            <person name="Dou J."/>
            <person name="Li Y."/>
            <person name="Mao J."/>
            <person name="Guo H."/>
            <person name="Dou H."/>
            <person name="Li T."/>
            <person name="Mu C."/>
            <person name="Jiang W."/>
            <person name="Fu Q."/>
            <person name="Fu X."/>
            <person name="Miao Y."/>
            <person name="Liu J."/>
            <person name="Yu Q."/>
            <person name="Li R."/>
            <person name="Liao H."/>
            <person name="Li X."/>
            <person name="Kong Y."/>
            <person name="Jiang Z."/>
            <person name="Chourrout D."/>
            <person name="Li R."/>
            <person name="Bao Z."/>
        </authorList>
    </citation>
    <scope>NUCLEOTIDE SEQUENCE [LARGE SCALE GENOMIC DNA]</scope>
    <source>
        <strain evidence="8 9">PY_sf001</strain>
    </source>
</reference>
<feature type="transmembrane region" description="Helical" evidence="6">
    <location>
        <begin position="239"/>
        <end position="264"/>
    </location>
</feature>
<dbReference type="InterPro" id="IPR050746">
    <property type="entry name" value="DAACS"/>
</dbReference>
<protein>
    <recommendedName>
        <fullName evidence="6">Amino acid transporter</fullName>
    </recommendedName>
</protein>
<evidence type="ECO:0000256" key="7">
    <source>
        <dbReference type="SAM" id="MobiDB-lite"/>
    </source>
</evidence>
<dbReference type="Pfam" id="PF00375">
    <property type="entry name" value="SDF"/>
    <property type="match status" value="1"/>
</dbReference>
<dbReference type="EMBL" id="NEDP02002573">
    <property type="protein sequence ID" value="OWF50546.1"/>
    <property type="molecule type" value="Genomic_DNA"/>
</dbReference>
<dbReference type="AlphaFoldDB" id="A0A210QP84"/>
<feature type="transmembrane region" description="Helical" evidence="6">
    <location>
        <begin position="71"/>
        <end position="93"/>
    </location>
</feature>
<dbReference type="PANTHER" id="PTHR11958">
    <property type="entry name" value="SODIUM/DICARBOXYLATE SYMPORTER-RELATED"/>
    <property type="match status" value="1"/>
</dbReference>
<keyword evidence="5 6" id="KW-0472">Membrane</keyword>
<feature type="transmembrane region" description="Helical" evidence="6">
    <location>
        <begin position="197"/>
        <end position="218"/>
    </location>
</feature>